<dbReference type="SMART" id="SM00256">
    <property type="entry name" value="FBOX"/>
    <property type="match status" value="1"/>
</dbReference>
<dbReference type="EMBL" id="SDMP01000014">
    <property type="protein sequence ID" value="RYR11833.1"/>
    <property type="molecule type" value="Genomic_DNA"/>
</dbReference>
<dbReference type="Gramene" id="arahy.Tifrunner.gnm2.ann2.Ah14g049400.1">
    <property type="protein sequence ID" value="arahy.Tifrunner.gnm2.ann2.Ah14g049400.1-CDS-1"/>
    <property type="gene ID" value="arahy.Tifrunner.gnm2.ann2.Ah14g049400"/>
</dbReference>
<evidence type="ECO:0000313" key="4">
    <source>
        <dbReference type="Proteomes" id="UP000289738"/>
    </source>
</evidence>
<dbReference type="AlphaFoldDB" id="A0A444ZCB6"/>
<reference evidence="3 4" key="1">
    <citation type="submission" date="2019-01" db="EMBL/GenBank/DDBJ databases">
        <title>Sequencing of cultivated peanut Arachis hypogaea provides insights into genome evolution and oil improvement.</title>
        <authorList>
            <person name="Chen X."/>
        </authorList>
    </citation>
    <scope>NUCLEOTIDE SEQUENCE [LARGE SCALE GENOMIC DNA]</scope>
    <source>
        <strain evidence="4">cv. Fuhuasheng</strain>
        <tissue evidence="3">Leaves</tissue>
    </source>
</reference>
<dbReference type="PROSITE" id="PS50181">
    <property type="entry name" value="FBOX"/>
    <property type="match status" value="1"/>
</dbReference>
<feature type="domain" description="F-box" evidence="2">
    <location>
        <begin position="32"/>
        <end position="78"/>
    </location>
</feature>
<sequence length="406" mass="45155">MEDTTTTTTIDDEDQSPTSKRHLISSSSISDHRPLPNIPFDIVAKILLILPVKSLLRFKSTCKSWNEFISDPQFAKDHLRASASDRNPNRNRFLVTFKTLRINNESQPYLRDYSISSVLDGSEATAAPARNKFPCLESRTKFLCGSCDGMICMATNPSWPIVWNPSTGKFKQLPPLAAADGGLVYGFGYDHIGDSYKVVATLDLSNIRLAANRNDYQFDNFVYTLGTDSWRQIHGFAGLVVKDSSGKFVNGTLNWLACDANNFAVVRVLSLDLATEQYQTLIITPVDGRPDIEVRWLRSAVLKGCLCIVAERDMVADYFVMKEYGNAGSWTLMFRIPYANVLPEFFSFHMAPIWVSEEGDEILLAYLGMLSVYSTRNGGSFKAAGIGLFRGSMLAAAYTETLMSPS</sequence>
<evidence type="ECO:0000313" key="3">
    <source>
        <dbReference type="EMBL" id="RYR11833.1"/>
    </source>
</evidence>
<dbReference type="SMR" id="A0A444ZCB6"/>
<evidence type="ECO:0000259" key="2">
    <source>
        <dbReference type="PROSITE" id="PS50181"/>
    </source>
</evidence>
<dbReference type="Pfam" id="PF08268">
    <property type="entry name" value="FBA_3"/>
    <property type="match status" value="1"/>
</dbReference>
<accession>A0A444ZCB6</accession>
<keyword evidence="4" id="KW-1185">Reference proteome</keyword>
<dbReference type="Proteomes" id="UP000289738">
    <property type="component" value="Chromosome B04"/>
</dbReference>
<dbReference type="Pfam" id="PF00646">
    <property type="entry name" value="F-box"/>
    <property type="match status" value="1"/>
</dbReference>
<dbReference type="NCBIfam" id="TIGR01640">
    <property type="entry name" value="F_box_assoc_1"/>
    <property type="match status" value="1"/>
</dbReference>
<feature type="region of interest" description="Disordered" evidence="1">
    <location>
        <begin position="1"/>
        <end position="28"/>
    </location>
</feature>
<dbReference type="InterPro" id="IPR017451">
    <property type="entry name" value="F-box-assoc_interact_dom"/>
</dbReference>
<dbReference type="PANTHER" id="PTHR31672">
    <property type="entry name" value="BNACNNG10540D PROTEIN"/>
    <property type="match status" value="1"/>
</dbReference>
<dbReference type="InterPro" id="IPR050796">
    <property type="entry name" value="SCF_F-box_component"/>
</dbReference>
<protein>
    <recommendedName>
        <fullName evidence="2">F-box domain-containing protein</fullName>
    </recommendedName>
</protein>
<dbReference type="OrthoDB" id="591557at2759"/>
<proteinExistence type="predicted"/>
<dbReference type="CDD" id="cd22157">
    <property type="entry name" value="F-box_AtFBW1-like"/>
    <property type="match status" value="1"/>
</dbReference>
<dbReference type="Gene3D" id="1.20.1280.50">
    <property type="match status" value="1"/>
</dbReference>
<dbReference type="InterPro" id="IPR036047">
    <property type="entry name" value="F-box-like_dom_sf"/>
</dbReference>
<dbReference type="PANTHER" id="PTHR31672:SF13">
    <property type="entry name" value="F-BOX PROTEIN CPR30-LIKE"/>
    <property type="match status" value="1"/>
</dbReference>
<organism evidence="3 4">
    <name type="scientific">Arachis hypogaea</name>
    <name type="common">Peanut</name>
    <dbReference type="NCBI Taxonomy" id="3818"/>
    <lineage>
        <taxon>Eukaryota</taxon>
        <taxon>Viridiplantae</taxon>
        <taxon>Streptophyta</taxon>
        <taxon>Embryophyta</taxon>
        <taxon>Tracheophyta</taxon>
        <taxon>Spermatophyta</taxon>
        <taxon>Magnoliopsida</taxon>
        <taxon>eudicotyledons</taxon>
        <taxon>Gunneridae</taxon>
        <taxon>Pentapetalae</taxon>
        <taxon>rosids</taxon>
        <taxon>fabids</taxon>
        <taxon>Fabales</taxon>
        <taxon>Fabaceae</taxon>
        <taxon>Papilionoideae</taxon>
        <taxon>50 kb inversion clade</taxon>
        <taxon>dalbergioids sensu lato</taxon>
        <taxon>Dalbergieae</taxon>
        <taxon>Pterocarpus clade</taxon>
        <taxon>Arachis</taxon>
    </lineage>
</organism>
<comment type="caution">
    <text evidence="3">The sequence shown here is derived from an EMBL/GenBank/DDBJ whole genome shotgun (WGS) entry which is preliminary data.</text>
</comment>
<dbReference type="SUPFAM" id="SSF81383">
    <property type="entry name" value="F-box domain"/>
    <property type="match status" value="1"/>
</dbReference>
<gene>
    <name evidence="3" type="ORF">Ahy_B04g069342</name>
</gene>
<dbReference type="STRING" id="3818.A0A444ZCB6"/>
<dbReference type="InterPro" id="IPR013187">
    <property type="entry name" value="F-box-assoc_dom_typ3"/>
</dbReference>
<evidence type="ECO:0000256" key="1">
    <source>
        <dbReference type="SAM" id="MobiDB-lite"/>
    </source>
</evidence>
<dbReference type="InterPro" id="IPR001810">
    <property type="entry name" value="F-box_dom"/>
</dbReference>
<name>A0A444ZCB6_ARAHY</name>